<dbReference type="PANTHER" id="PTHR10953:SF102">
    <property type="entry name" value="ADENYLYLTRANSFERASE AND SULFURTRANSFERASE MOCS3"/>
    <property type="match status" value="1"/>
</dbReference>
<dbReference type="Gene3D" id="3.90.930.70">
    <property type="match status" value="1"/>
</dbReference>
<dbReference type="EMBL" id="UGQB01000004">
    <property type="protein sequence ID" value="STZ08511.1"/>
    <property type="molecule type" value="Genomic_DNA"/>
</dbReference>
<keyword evidence="2" id="KW-0808">Transferase</keyword>
<name>A0A378R1K7_9GAMM</name>
<dbReference type="Gene3D" id="3.40.50.720">
    <property type="entry name" value="NAD(P)-binding Rossmann-like Domain"/>
    <property type="match status" value="1"/>
</dbReference>
<dbReference type="Proteomes" id="UP000254065">
    <property type="component" value="Unassembled WGS sequence"/>
</dbReference>
<dbReference type="EC" id="2.7.7.73" evidence="2"/>
<proteinExistence type="predicted"/>
<accession>A0A378R1K7</accession>
<keyword evidence="3" id="KW-1185">Reference proteome</keyword>
<dbReference type="OrthoDB" id="9804286at2"/>
<reference evidence="2 3" key="1">
    <citation type="submission" date="2018-06" db="EMBL/GenBank/DDBJ databases">
        <authorList>
            <consortium name="Pathogen Informatics"/>
            <person name="Doyle S."/>
        </authorList>
    </citation>
    <scope>NUCLEOTIDE SEQUENCE [LARGE SCALE GENOMIC DNA]</scope>
    <source>
        <strain evidence="2 3">NCTC12877</strain>
    </source>
</reference>
<dbReference type="Pfam" id="PF00899">
    <property type="entry name" value="ThiF"/>
    <property type="match status" value="1"/>
</dbReference>
<keyword evidence="2" id="KW-0548">Nucleotidyltransferase</keyword>
<dbReference type="RefSeq" id="WP_029102054.1">
    <property type="nucleotide sequence ID" value="NZ_UGQB01000004.1"/>
</dbReference>
<dbReference type="PANTHER" id="PTHR10953">
    <property type="entry name" value="UBIQUITIN-ACTIVATING ENZYME E1"/>
    <property type="match status" value="1"/>
</dbReference>
<dbReference type="GO" id="GO:0005737">
    <property type="term" value="C:cytoplasm"/>
    <property type="evidence" value="ECO:0007669"/>
    <property type="project" value="TreeGrafter"/>
</dbReference>
<dbReference type="GO" id="GO:0016779">
    <property type="term" value="F:nucleotidyltransferase activity"/>
    <property type="evidence" value="ECO:0007669"/>
    <property type="project" value="UniProtKB-KW"/>
</dbReference>
<sequence length="347" mass="39762">MLYQTAHYASVGTYQDFGIIGVGSKQMLIKDRELWENVAIILHEWLSPNTKDDIEKIVSSKNYFHHQKNQEAFDIIYDNHLIMVYDVFKLNDRYSRNFLYFNHEGADPILVQEKLKNSSVTIIGCGGIGNHISSVLATAGVGHIHLVDSDIIETSNLTRQVLFSEKDIQQLKTEVLYRELTKRNSEIKITTQNINIQSEYDVFKLEPSDLYILSADSPNDIINWVNTACIQKQQAYINVGYINDISIFGPFYIPKHTACFNCTQYTPNNTKRDPFYQIIKDIENNFRPATYAPVNGVASMLAVGDILRYLGGFGEILSKNKRIGMHFNSLKIEEQIFHINKDCLCQK</sequence>
<organism evidence="2 3">
    <name type="scientific">Moraxella caprae</name>
    <dbReference type="NCBI Taxonomy" id="90240"/>
    <lineage>
        <taxon>Bacteria</taxon>
        <taxon>Pseudomonadati</taxon>
        <taxon>Pseudomonadota</taxon>
        <taxon>Gammaproteobacteria</taxon>
        <taxon>Moraxellales</taxon>
        <taxon>Moraxellaceae</taxon>
        <taxon>Moraxella</taxon>
    </lineage>
</organism>
<evidence type="ECO:0000313" key="2">
    <source>
        <dbReference type="EMBL" id="STZ08511.1"/>
    </source>
</evidence>
<dbReference type="GO" id="GO:0008641">
    <property type="term" value="F:ubiquitin-like modifier activating enzyme activity"/>
    <property type="evidence" value="ECO:0007669"/>
    <property type="project" value="InterPro"/>
</dbReference>
<evidence type="ECO:0000313" key="3">
    <source>
        <dbReference type="Proteomes" id="UP000254065"/>
    </source>
</evidence>
<dbReference type="STRING" id="1122244.GCA_000426885_00100"/>
<protein>
    <submittedName>
        <fullName evidence="2">Sulfur carrier protein ThiS adenylyltransferase</fullName>
        <ecNumber evidence="2">2.7.7.73</ecNumber>
    </submittedName>
</protein>
<dbReference type="SUPFAM" id="SSF69572">
    <property type="entry name" value="Activating enzymes of the ubiquitin-like proteins"/>
    <property type="match status" value="1"/>
</dbReference>
<feature type="domain" description="THIF-type NAD/FAD binding fold" evidence="1">
    <location>
        <begin position="94"/>
        <end position="345"/>
    </location>
</feature>
<evidence type="ECO:0000259" key="1">
    <source>
        <dbReference type="Pfam" id="PF00899"/>
    </source>
</evidence>
<dbReference type="InterPro" id="IPR000594">
    <property type="entry name" value="ThiF_NAD_FAD-bd"/>
</dbReference>
<gene>
    <name evidence="2" type="primary">thiF</name>
    <name evidence="2" type="ORF">NCTC12877_01514</name>
</gene>
<dbReference type="AlphaFoldDB" id="A0A378R1K7"/>
<dbReference type="InterPro" id="IPR045886">
    <property type="entry name" value="ThiF/MoeB/HesA"/>
</dbReference>
<dbReference type="InterPro" id="IPR035985">
    <property type="entry name" value="Ubiquitin-activating_enz"/>
</dbReference>
<dbReference type="GO" id="GO:0004792">
    <property type="term" value="F:thiosulfate-cyanide sulfurtransferase activity"/>
    <property type="evidence" value="ECO:0007669"/>
    <property type="project" value="TreeGrafter"/>
</dbReference>